<dbReference type="KEGG" id="hja:BST95_07765"/>
<dbReference type="Proteomes" id="UP000235162">
    <property type="component" value="Unassembled WGS sequence"/>
</dbReference>
<keyword evidence="1" id="KW-0812">Transmembrane</keyword>
<keyword evidence="3" id="KW-1185">Reference proteome</keyword>
<reference evidence="2 3" key="1">
    <citation type="submission" date="2018-01" db="EMBL/GenBank/DDBJ databases">
        <title>The draft genome sequence of Halioglobus japonicus S1-36.</title>
        <authorList>
            <person name="Du Z.-J."/>
            <person name="Shi M.-J."/>
        </authorList>
    </citation>
    <scope>NUCLEOTIDE SEQUENCE [LARGE SCALE GENOMIC DNA]</scope>
    <source>
        <strain evidence="2 3">S1-36</strain>
    </source>
</reference>
<feature type="transmembrane region" description="Helical" evidence="1">
    <location>
        <begin position="6"/>
        <end position="24"/>
    </location>
</feature>
<keyword evidence="1" id="KW-1133">Transmembrane helix</keyword>
<dbReference type="AlphaFoldDB" id="A0AAP8SNI8"/>
<comment type="caution">
    <text evidence="2">The sequence shown here is derived from an EMBL/GenBank/DDBJ whole genome shotgun (WGS) entry which is preliminary data.</text>
</comment>
<evidence type="ECO:0000313" key="2">
    <source>
        <dbReference type="EMBL" id="PLW86148.1"/>
    </source>
</evidence>
<dbReference type="RefSeq" id="WP_084198790.1">
    <property type="nucleotide sequence ID" value="NZ_BMYL01000002.1"/>
</dbReference>
<proteinExistence type="predicted"/>
<dbReference type="EMBL" id="PKUR01000002">
    <property type="protein sequence ID" value="PLW86148.1"/>
    <property type="molecule type" value="Genomic_DNA"/>
</dbReference>
<gene>
    <name evidence="2" type="ORF">C0029_06805</name>
</gene>
<evidence type="ECO:0000256" key="1">
    <source>
        <dbReference type="SAM" id="Phobius"/>
    </source>
</evidence>
<protein>
    <submittedName>
        <fullName evidence="2">Uncharacterized protein</fullName>
    </submittedName>
</protein>
<keyword evidence="1" id="KW-0472">Membrane</keyword>
<evidence type="ECO:0000313" key="3">
    <source>
        <dbReference type="Proteomes" id="UP000235162"/>
    </source>
</evidence>
<sequence length="92" mass="10807">MDDPVVTAVLFIFTCGGYHFRTIWRMHKQAKRQGDQESLGRTWLRHWYRPEVVKTSFKCATRSLAVYLGIEIAEDERDKKPDTGSTQETDHY</sequence>
<organism evidence="2 3">
    <name type="scientific">Halioglobus japonicus</name>
    <dbReference type="NCBI Taxonomy" id="930805"/>
    <lineage>
        <taxon>Bacteria</taxon>
        <taxon>Pseudomonadati</taxon>
        <taxon>Pseudomonadota</taxon>
        <taxon>Gammaproteobacteria</taxon>
        <taxon>Cellvibrionales</taxon>
        <taxon>Halieaceae</taxon>
        <taxon>Halioglobus</taxon>
    </lineage>
</organism>
<accession>A0AAP8SNI8</accession>
<name>A0AAP8SNI8_9GAMM</name>